<evidence type="ECO:0000313" key="1">
    <source>
        <dbReference type="EMBL" id="EHQ91656.1"/>
    </source>
</evidence>
<keyword evidence="2" id="KW-1185">Reference proteome</keyword>
<sequence length="92" mass="10829">MTQSQRPINEYLYNLFYSKTGKRNDDLVRLLGDEGKRLADIDHGDIHVMYAAIELNCDIILTSNTDDFPSRLGKIEILRPWAFYEYMVEERI</sequence>
<organism evidence="1 2">
    <name type="scientific">Desulfosporosinus youngiae DSM 17734</name>
    <dbReference type="NCBI Taxonomy" id="768710"/>
    <lineage>
        <taxon>Bacteria</taxon>
        <taxon>Bacillati</taxon>
        <taxon>Bacillota</taxon>
        <taxon>Clostridia</taxon>
        <taxon>Eubacteriales</taxon>
        <taxon>Desulfitobacteriaceae</taxon>
        <taxon>Desulfosporosinus</taxon>
    </lineage>
</organism>
<evidence type="ECO:0008006" key="3">
    <source>
        <dbReference type="Google" id="ProtNLM"/>
    </source>
</evidence>
<dbReference type="EMBL" id="CM001441">
    <property type="protein sequence ID" value="EHQ91656.1"/>
    <property type="molecule type" value="Genomic_DNA"/>
</dbReference>
<dbReference type="OrthoDB" id="2878104at2"/>
<name>H5XYV0_9FIRM</name>
<dbReference type="HOGENOM" id="CLU_2408541_0_0_9"/>
<dbReference type="AlphaFoldDB" id="H5XYV0"/>
<gene>
    <name evidence="1" type="ORF">DesyoDRAFT_4704</name>
</gene>
<accession>H5XYV0</accession>
<dbReference type="Proteomes" id="UP000005104">
    <property type="component" value="Chromosome"/>
</dbReference>
<proteinExistence type="predicted"/>
<reference evidence="1 2" key="1">
    <citation type="submission" date="2011-11" db="EMBL/GenBank/DDBJ databases">
        <title>The Noncontiguous Finished genome of Desulfosporosinus youngiae DSM 17734.</title>
        <authorList>
            <consortium name="US DOE Joint Genome Institute (JGI-PGF)"/>
            <person name="Lucas S."/>
            <person name="Han J."/>
            <person name="Lapidus A."/>
            <person name="Cheng J.-F."/>
            <person name="Goodwin L."/>
            <person name="Pitluck S."/>
            <person name="Peters L."/>
            <person name="Ovchinnikova G."/>
            <person name="Lu M."/>
            <person name="Land M.L."/>
            <person name="Hauser L."/>
            <person name="Pester M."/>
            <person name="Spring S."/>
            <person name="Ollivier B."/>
            <person name="Rattei T."/>
            <person name="Klenk H.-P."/>
            <person name="Wagner M."/>
            <person name="Loy A."/>
            <person name="Woyke T.J."/>
        </authorList>
    </citation>
    <scope>NUCLEOTIDE SEQUENCE [LARGE SCALE GENOMIC DNA]</scope>
    <source>
        <strain evidence="1 2">DSM 17734</strain>
    </source>
</reference>
<dbReference type="RefSeq" id="WP_007786680.1">
    <property type="nucleotide sequence ID" value="NZ_CM001441.1"/>
</dbReference>
<evidence type="ECO:0000313" key="2">
    <source>
        <dbReference type="Proteomes" id="UP000005104"/>
    </source>
</evidence>
<dbReference type="STRING" id="768710.DesyoDRAFT_4704"/>
<protein>
    <recommendedName>
        <fullName evidence="3">PIN domain-containing protein</fullName>
    </recommendedName>
</protein>